<reference evidence="1" key="1">
    <citation type="submission" date="2022-03" db="EMBL/GenBank/DDBJ databases">
        <authorList>
            <person name="Sayadi A."/>
        </authorList>
    </citation>
    <scope>NUCLEOTIDE SEQUENCE</scope>
</reference>
<keyword evidence="2" id="KW-1185">Reference proteome</keyword>
<proteinExistence type="predicted"/>
<comment type="caution">
    <text evidence="1">The sequence shown here is derived from an EMBL/GenBank/DDBJ whole genome shotgun (WGS) entry which is preliminary data.</text>
</comment>
<dbReference type="Gene3D" id="3.30.40.10">
    <property type="entry name" value="Zinc/RING finger domain, C3HC4 (zinc finger)"/>
    <property type="match status" value="1"/>
</dbReference>
<organism evidence="1 2">
    <name type="scientific">Acanthoscelides obtectus</name>
    <name type="common">Bean weevil</name>
    <name type="synonym">Bruchus obtectus</name>
    <dbReference type="NCBI Taxonomy" id="200917"/>
    <lineage>
        <taxon>Eukaryota</taxon>
        <taxon>Metazoa</taxon>
        <taxon>Ecdysozoa</taxon>
        <taxon>Arthropoda</taxon>
        <taxon>Hexapoda</taxon>
        <taxon>Insecta</taxon>
        <taxon>Pterygota</taxon>
        <taxon>Neoptera</taxon>
        <taxon>Endopterygota</taxon>
        <taxon>Coleoptera</taxon>
        <taxon>Polyphaga</taxon>
        <taxon>Cucujiformia</taxon>
        <taxon>Chrysomeloidea</taxon>
        <taxon>Chrysomelidae</taxon>
        <taxon>Bruchinae</taxon>
        <taxon>Bruchini</taxon>
        <taxon>Acanthoscelides</taxon>
    </lineage>
</organism>
<dbReference type="Proteomes" id="UP001152888">
    <property type="component" value="Unassembled WGS sequence"/>
</dbReference>
<name>A0A9P0L7W8_ACAOB</name>
<dbReference type="OrthoDB" id="6677380at2759"/>
<gene>
    <name evidence="1" type="ORF">ACAOBT_LOCUS17684</name>
</gene>
<evidence type="ECO:0000313" key="2">
    <source>
        <dbReference type="Proteomes" id="UP001152888"/>
    </source>
</evidence>
<dbReference type="InterPro" id="IPR013083">
    <property type="entry name" value="Znf_RING/FYVE/PHD"/>
</dbReference>
<sequence length="269" mass="31843">MSDEIIGLGKDDMLALKCANCELYLSVPPITMNEGEYYCGRCNIQGTRIEIYEELASHILFPCVNETCTRLLSWGNVANHETNCPHKLICCPFVNCIDVYEANEILVHFEDYHENHLYFENEICFFRRFRNLEFHKFTVDKRAYALSWGDLKYVVMVYMDAKEHRRYDSIDKYNFSFGVYCVQGRTTKNHYNVELTVSWDSGDVQHYLMEYQSILEFKNDYCLNCIQGNCSAEIHNNNKQNFLPTKFHNLKNEYDDMELEVLIYIEEDE</sequence>
<evidence type="ECO:0000313" key="1">
    <source>
        <dbReference type="EMBL" id="CAH1987132.1"/>
    </source>
</evidence>
<accession>A0A9P0L7W8</accession>
<dbReference type="EMBL" id="CAKOFQ010007011">
    <property type="protein sequence ID" value="CAH1987132.1"/>
    <property type="molecule type" value="Genomic_DNA"/>
</dbReference>
<dbReference type="AlphaFoldDB" id="A0A9P0L7W8"/>
<dbReference type="SUPFAM" id="SSF49599">
    <property type="entry name" value="TRAF domain-like"/>
    <property type="match status" value="1"/>
</dbReference>
<protein>
    <submittedName>
        <fullName evidence="1">Uncharacterized protein</fullName>
    </submittedName>
</protein>